<dbReference type="RefSeq" id="WP_260104528.1">
    <property type="nucleotide sequence ID" value="NZ_JALXSQ010000036.1"/>
</dbReference>
<evidence type="ECO:0008006" key="3">
    <source>
        <dbReference type="Google" id="ProtNLM"/>
    </source>
</evidence>
<dbReference type="EMBL" id="JALXSQ010000036">
    <property type="protein sequence ID" value="MCT2043327.1"/>
    <property type="molecule type" value="Genomic_DNA"/>
</dbReference>
<accession>A0ABT2HYC4</accession>
<name>A0ABT2HYC4_9MICO</name>
<comment type="caution">
    <text evidence="1">The sequence shown here is derived from an EMBL/GenBank/DDBJ whole genome shotgun (WGS) entry which is preliminary data.</text>
</comment>
<evidence type="ECO:0000313" key="1">
    <source>
        <dbReference type="EMBL" id="MCT2043327.1"/>
    </source>
</evidence>
<organism evidence="1 2">
    <name type="scientific">Pseudoclavibacter albus</name>
    <dbReference type="NCBI Taxonomy" id="272241"/>
    <lineage>
        <taxon>Bacteria</taxon>
        <taxon>Bacillati</taxon>
        <taxon>Actinomycetota</taxon>
        <taxon>Actinomycetes</taxon>
        <taxon>Micrococcales</taxon>
        <taxon>Microbacteriaceae</taxon>
        <taxon>Pseudoclavibacter</taxon>
    </lineage>
</organism>
<evidence type="ECO:0000313" key="2">
    <source>
        <dbReference type="Proteomes" id="UP001525379"/>
    </source>
</evidence>
<dbReference type="Proteomes" id="UP001525379">
    <property type="component" value="Unassembled WGS sequence"/>
</dbReference>
<proteinExistence type="predicted"/>
<reference evidence="1 2" key="1">
    <citation type="submission" date="2022-04" db="EMBL/GenBank/DDBJ databases">
        <title>Human microbiome associated bacterial genomes.</title>
        <authorList>
            <person name="Sandstrom S."/>
            <person name="Salamzade R."/>
            <person name="Kalan L.R."/>
        </authorList>
    </citation>
    <scope>NUCLEOTIDE SEQUENCE [LARGE SCALE GENOMIC DNA]</scope>
    <source>
        <strain evidence="2">p3-SID1799</strain>
    </source>
</reference>
<sequence>MYDNTIPEEFPIEGDVLESLDTNNDGNVDRDIVDQNGDGAADAMIDYAEDGTEQITINFDLDDDGDVDGVFTKPEAGDGQWKYAEVADGEVIPGSDVPHAPIANTHLAEGPLGLTSMVNLNSDGDGVTQVELKNGSLADGYDTNADGIIDKLYIDVDGNGAFDVLVADFDHDQGFDHIATDADEDGAFDGWLPA</sequence>
<keyword evidence="2" id="KW-1185">Reference proteome</keyword>
<gene>
    <name evidence="1" type="ORF">M3D15_08290</name>
</gene>
<protein>
    <recommendedName>
        <fullName evidence="3">EF-hand domain-containing protein</fullName>
    </recommendedName>
</protein>